<feature type="transmembrane region" description="Helical" evidence="1">
    <location>
        <begin position="109"/>
        <end position="126"/>
    </location>
</feature>
<sequence length="342" mass="38851">MLKFFTSFLVVWGHTLLCCRVNEDAAWTGNATLRYIYSFHMPLFMMLTGMIYAMTLKSGFLTTAQKKFRQLMLPAITLGLIIAAINITFDINASYGSEPDFLKTFWNQLWFLKSAFVCCLVAYPFFAYKGRHATLYIVLAALASQFIPETPVLHYVYMLPFFLAGGLVSWYSDIFNRHSLTIAVASGLVFLATLMFLSGEVYIKCTLTYHWDQIVRFPTLYLYRAYRILTGLSGSVFFIALFICLFDSKQPRKVACLLAVWGQMTLGIYAFHFIALRKYAHLLPFAGEADTPAFTFFYTPLLSILLLAASIALTKLSKSNRWTAWLLMGSPSPLHKTPHNSI</sequence>
<feature type="transmembrane region" description="Helical" evidence="1">
    <location>
        <begin position="254"/>
        <end position="275"/>
    </location>
</feature>
<feature type="transmembrane region" description="Helical" evidence="1">
    <location>
        <begin position="35"/>
        <end position="56"/>
    </location>
</feature>
<accession>A0A921E7V6</accession>
<organism evidence="3 4">
    <name type="scientific">Candidatus Amulumruptor caecigallinarius</name>
    <dbReference type="NCBI Taxonomy" id="2109911"/>
    <lineage>
        <taxon>Bacteria</taxon>
        <taxon>Pseudomonadati</taxon>
        <taxon>Bacteroidota</taxon>
        <taxon>Bacteroidia</taxon>
        <taxon>Bacteroidales</taxon>
        <taxon>Muribaculaceae</taxon>
        <taxon>Candidatus Amulumruptor</taxon>
    </lineage>
</organism>
<feature type="transmembrane region" description="Helical" evidence="1">
    <location>
        <begin position="223"/>
        <end position="247"/>
    </location>
</feature>
<dbReference type="GO" id="GO:0016747">
    <property type="term" value="F:acyltransferase activity, transferring groups other than amino-acyl groups"/>
    <property type="evidence" value="ECO:0007669"/>
    <property type="project" value="InterPro"/>
</dbReference>
<keyword evidence="3" id="KW-0012">Acyltransferase</keyword>
<feature type="domain" description="Acyltransferase 3" evidence="2">
    <location>
        <begin position="2"/>
        <end position="313"/>
    </location>
</feature>
<feature type="transmembrane region" description="Helical" evidence="1">
    <location>
        <begin position="154"/>
        <end position="172"/>
    </location>
</feature>
<dbReference type="Pfam" id="PF01757">
    <property type="entry name" value="Acyl_transf_3"/>
    <property type="match status" value="1"/>
</dbReference>
<proteinExistence type="predicted"/>
<keyword evidence="3" id="KW-0808">Transferase</keyword>
<dbReference type="EMBL" id="DYXT01000020">
    <property type="protein sequence ID" value="HJE38765.1"/>
    <property type="molecule type" value="Genomic_DNA"/>
</dbReference>
<evidence type="ECO:0000313" key="3">
    <source>
        <dbReference type="EMBL" id="HJE38765.1"/>
    </source>
</evidence>
<reference evidence="3" key="1">
    <citation type="journal article" date="2021" name="PeerJ">
        <title>Extensive microbial diversity within the chicken gut microbiome revealed by metagenomics and culture.</title>
        <authorList>
            <person name="Gilroy R."/>
            <person name="Ravi A."/>
            <person name="Getino M."/>
            <person name="Pursley I."/>
            <person name="Horton D.L."/>
            <person name="Alikhan N.F."/>
            <person name="Baker D."/>
            <person name="Gharbi K."/>
            <person name="Hall N."/>
            <person name="Watson M."/>
            <person name="Adriaenssens E.M."/>
            <person name="Foster-Nyarko E."/>
            <person name="Jarju S."/>
            <person name="Secka A."/>
            <person name="Antonio M."/>
            <person name="Oren A."/>
            <person name="Chaudhuri R.R."/>
            <person name="La Ragione R."/>
            <person name="Hildebrand F."/>
            <person name="Pallen M.J."/>
        </authorList>
    </citation>
    <scope>NUCLEOTIDE SEQUENCE</scope>
    <source>
        <strain evidence="3">4100</strain>
    </source>
</reference>
<dbReference type="Proteomes" id="UP000711407">
    <property type="component" value="Unassembled WGS sequence"/>
</dbReference>
<dbReference type="InterPro" id="IPR052734">
    <property type="entry name" value="Nod_factor_acetyltransferase"/>
</dbReference>
<name>A0A921E7V6_9BACT</name>
<dbReference type="PANTHER" id="PTHR37312">
    <property type="entry name" value="MEMBRANE-BOUND ACYLTRANSFERASE YKRP-RELATED"/>
    <property type="match status" value="1"/>
</dbReference>
<keyword evidence="1" id="KW-0812">Transmembrane</keyword>
<evidence type="ECO:0000259" key="2">
    <source>
        <dbReference type="Pfam" id="PF01757"/>
    </source>
</evidence>
<dbReference type="InterPro" id="IPR002656">
    <property type="entry name" value="Acyl_transf_3_dom"/>
</dbReference>
<protein>
    <submittedName>
        <fullName evidence="3">Acyltransferase</fullName>
    </submittedName>
</protein>
<keyword evidence="1" id="KW-1133">Transmembrane helix</keyword>
<keyword evidence="1" id="KW-0472">Membrane</keyword>
<comment type="caution">
    <text evidence="3">The sequence shown here is derived from an EMBL/GenBank/DDBJ whole genome shotgun (WGS) entry which is preliminary data.</text>
</comment>
<feature type="transmembrane region" description="Helical" evidence="1">
    <location>
        <begin position="179"/>
        <end position="203"/>
    </location>
</feature>
<evidence type="ECO:0000256" key="1">
    <source>
        <dbReference type="SAM" id="Phobius"/>
    </source>
</evidence>
<dbReference type="PANTHER" id="PTHR37312:SF1">
    <property type="entry name" value="MEMBRANE-BOUND ACYLTRANSFERASE YKRP-RELATED"/>
    <property type="match status" value="1"/>
</dbReference>
<feature type="transmembrane region" description="Helical" evidence="1">
    <location>
        <begin position="68"/>
        <end position="89"/>
    </location>
</feature>
<reference evidence="3" key="2">
    <citation type="submission" date="2021-09" db="EMBL/GenBank/DDBJ databases">
        <authorList>
            <person name="Gilroy R."/>
        </authorList>
    </citation>
    <scope>NUCLEOTIDE SEQUENCE</scope>
    <source>
        <strain evidence="3">4100</strain>
    </source>
</reference>
<evidence type="ECO:0000313" key="4">
    <source>
        <dbReference type="Proteomes" id="UP000711407"/>
    </source>
</evidence>
<feature type="transmembrane region" description="Helical" evidence="1">
    <location>
        <begin position="295"/>
        <end position="313"/>
    </location>
</feature>
<gene>
    <name evidence="3" type="ORF">K8V47_03245</name>
</gene>
<dbReference type="AlphaFoldDB" id="A0A921E7V6"/>